<organism evidence="2 3">
    <name type="scientific">Apiospora saccharicola</name>
    <dbReference type="NCBI Taxonomy" id="335842"/>
    <lineage>
        <taxon>Eukaryota</taxon>
        <taxon>Fungi</taxon>
        <taxon>Dikarya</taxon>
        <taxon>Ascomycota</taxon>
        <taxon>Pezizomycotina</taxon>
        <taxon>Sordariomycetes</taxon>
        <taxon>Xylariomycetidae</taxon>
        <taxon>Amphisphaeriales</taxon>
        <taxon>Apiosporaceae</taxon>
        <taxon>Apiospora</taxon>
    </lineage>
</organism>
<proteinExistence type="predicted"/>
<gene>
    <name evidence="2" type="ORF">PG996_015683</name>
</gene>
<comment type="caution">
    <text evidence="2">The sequence shown here is derived from an EMBL/GenBank/DDBJ whole genome shotgun (WGS) entry which is preliminary data.</text>
</comment>
<feature type="compositionally biased region" description="Polar residues" evidence="1">
    <location>
        <begin position="1"/>
        <end position="12"/>
    </location>
</feature>
<dbReference type="Proteomes" id="UP001446871">
    <property type="component" value="Unassembled WGS sequence"/>
</dbReference>
<name>A0ABR1TLX2_9PEZI</name>
<feature type="region of interest" description="Disordered" evidence="1">
    <location>
        <begin position="1"/>
        <end position="133"/>
    </location>
</feature>
<reference evidence="2 3" key="1">
    <citation type="submission" date="2023-01" db="EMBL/GenBank/DDBJ databases">
        <title>Analysis of 21 Apiospora genomes using comparative genomics revels a genus with tremendous synthesis potential of carbohydrate active enzymes and secondary metabolites.</title>
        <authorList>
            <person name="Sorensen T."/>
        </authorList>
    </citation>
    <scope>NUCLEOTIDE SEQUENCE [LARGE SCALE GENOMIC DNA]</scope>
    <source>
        <strain evidence="2 3">CBS 83171</strain>
    </source>
</reference>
<sequence length="133" mass="14333">MPEQLDPSTAAQNPRDDSNEEHDDLRLLSRSPHPYARQKFELLEPSGSFAYLPRGGPAARAGLDGTHPQRATTFPSIARDTSASSDSGTEADDEHFLKRPASPEGKATQGPTGAQRASIRHLHPSSLAGPVRR</sequence>
<evidence type="ECO:0000256" key="1">
    <source>
        <dbReference type="SAM" id="MobiDB-lite"/>
    </source>
</evidence>
<dbReference type="EMBL" id="JAQQWM010000009">
    <property type="protein sequence ID" value="KAK8047619.1"/>
    <property type="molecule type" value="Genomic_DNA"/>
</dbReference>
<feature type="compositionally biased region" description="Polar residues" evidence="1">
    <location>
        <begin position="69"/>
        <end position="88"/>
    </location>
</feature>
<accession>A0ABR1TLX2</accession>
<evidence type="ECO:0000313" key="3">
    <source>
        <dbReference type="Proteomes" id="UP001446871"/>
    </source>
</evidence>
<protein>
    <submittedName>
        <fullName evidence="2">Uncharacterized protein</fullName>
    </submittedName>
</protein>
<evidence type="ECO:0000313" key="2">
    <source>
        <dbReference type="EMBL" id="KAK8047619.1"/>
    </source>
</evidence>
<keyword evidence="3" id="KW-1185">Reference proteome</keyword>